<reference evidence="4" key="1">
    <citation type="submission" date="2018-06" db="EMBL/GenBank/DDBJ databases">
        <authorList>
            <person name="Zhirakovskaya E."/>
        </authorList>
    </citation>
    <scope>NUCLEOTIDE SEQUENCE</scope>
</reference>
<gene>
    <name evidence="4" type="ORF">MNBD_BACTEROID06-120</name>
</gene>
<proteinExistence type="inferred from homology"/>
<dbReference type="InterPro" id="IPR009009">
    <property type="entry name" value="RlpA-like_DPBB"/>
</dbReference>
<dbReference type="PANTHER" id="PTHR34183:SF1">
    <property type="entry name" value="ENDOLYTIC PEPTIDOGLYCAN TRANSGLYCOSYLASE RLPA"/>
    <property type="match status" value="1"/>
</dbReference>
<dbReference type="SUPFAM" id="SSF50685">
    <property type="entry name" value="Barwin-like endoglucanases"/>
    <property type="match status" value="1"/>
</dbReference>
<dbReference type="HAMAP" id="MF_02071">
    <property type="entry name" value="RlpA"/>
    <property type="match status" value="1"/>
</dbReference>
<sequence length="122" mass="13385">MKSLLKPTFLMGSIFLLIHTNVLAQQLKAEGVASFYADKFVGRTTASGEKYKHSKLTAAHKTLPFGTKVKVTNLSNKKSVVVVINDRGPFVKGRIIDLSKTAAKKLAFINQGITKVRIKVVK</sequence>
<dbReference type="InterPro" id="IPR036908">
    <property type="entry name" value="RlpA-like_sf"/>
</dbReference>
<evidence type="ECO:0000256" key="2">
    <source>
        <dbReference type="ARBA" id="ARBA00023316"/>
    </source>
</evidence>
<evidence type="ECO:0000259" key="3">
    <source>
        <dbReference type="Pfam" id="PF03330"/>
    </source>
</evidence>
<dbReference type="NCBIfam" id="TIGR00413">
    <property type="entry name" value="rlpA"/>
    <property type="match status" value="1"/>
</dbReference>
<keyword evidence="1" id="KW-0456">Lyase</keyword>
<dbReference type="AlphaFoldDB" id="A0A3B0UV94"/>
<dbReference type="CDD" id="cd22268">
    <property type="entry name" value="DPBB_RlpA-like"/>
    <property type="match status" value="1"/>
</dbReference>
<dbReference type="Pfam" id="PF03330">
    <property type="entry name" value="DPBB_1"/>
    <property type="match status" value="1"/>
</dbReference>
<organism evidence="4">
    <name type="scientific">hydrothermal vent metagenome</name>
    <dbReference type="NCBI Taxonomy" id="652676"/>
    <lineage>
        <taxon>unclassified sequences</taxon>
        <taxon>metagenomes</taxon>
        <taxon>ecological metagenomes</taxon>
    </lineage>
</organism>
<dbReference type="GO" id="GO:0016829">
    <property type="term" value="F:lyase activity"/>
    <property type="evidence" value="ECO:0007669"/>
    <property type="project" value="UniProtKB-KW"/>
</dbReference>
<evidence type="ECO:0000256" key="1">
    <source>
        <dbReference type="ARBA" id="ARBA00023239"/>
    </source>
</evidence>
<dbReference type="InterPro" id="IPR034718">
    <property type="entry name" value="RlpA"/>
</dbReference>
<evidence type="ECO:0000313" key="4">
    <source>
        <dbReference type="EMBL" id="VAW28529.1"/>
    </source>
</evidence>
<name>A0A3B0UV94_9ZZZZ</name>
<accession>A0A3B0UV94</accession>
<dbReference type="InterPro" id="IPR012997">
    <property type="entry name" value="RplA"/>
</dbReference>
<dbReference type="EMBL" id="UOES01000417">
    <property type="protein sequence ID" value="VAW28529.1"/>
    <property type="molecule type" value="Genomic_DNA"/>
</dbReference>
<protein>
    <submittedName>
        <fullName evidence="4">Septum-associated rare lipoprotein A</fullName>
    </submittedName>
</protein>
<dbReference type="PANTHER" id="PTHR34183">
    <property type="entry name" value="ENDOLYTIC PEPTIDOGLYCAN TRANSGLYCOSYLASE RLPA"/>
    <property type="match status" value="1"/>
</dbReference>
<keyword evidence="4" id="KW-0449">Lipoprotein</keyword>
<dbReference type="Gene3D" id="2.40.40.10">
    <property type="entry name" value="RlpA-like domain"/>
    <property type="match status" value="1"/>
</dbReference>
<keyword evidence="2" id="KW-0961">Cell wall biogenesis/degradation</keyword>
<feature type="domain" description="RlpA-like protein double-psi beta-barrel" evidence="3">
    <location>
        <begin position="29"/>
        <end position="118"/>
    </location>
</feature>
<dbReference type="GO" id="GO:0071555">
    <property type="term" value="P:cell wall organization"/>
    <property type="evidence" value="ECO:0007669"/>
    <property type="project" value="UniProtKB-KW"/>
</dbReference>